<evidence type="ECO:0000256" key="1">
    <source>
        <dbReference type="SAM" id="Coils"/>
    </source>
</evidence>
<feature type="coiled-coil region" evidence="1">
    <location>
        <begin position="43"/>
        <end position="70"/>
    </location>
</feature>
<sequence length="111" mass="13124">MFAILIIFSSPSRSATTHRNRQSSGMWDWFDPQMWLEDHFTHISDSLKKINKLGEENEDLVEKLKSLKKSFTHIAQERHTMEAFVKSSLYSRQIIRALTLDMCREFANYIL</sequence>
<evidence type="ECO:0000313" key="2">
    <source>
        <dbReference type="EMBL" id="CAH9131585.1"/>
    </source>
</evidence>
<dbReference type="AlphaFoldDB" id="A0AAV0F7Y2"/>
<organism evidence="2 3">
    <name type="scientific">Cuscuta epithymum</name>
    <dbReference type="NCBI Taxonomy" id="186058"/>
    <lineage>
        <taxon>Eukaryota</taxon>
        <taxon>Viridiplantae</taxon>
        <taxon>Streptophyta</taxon>
        <taxon>Embryophyta</taxon>
        <taxon>Tracheophyta</taxon>
        <taxon>Spermatophyta</taxon>
        <taxon>Magnoliopsida</taxon>
        <taxon>eudicotyledons</taxon>
        <taxon>Gunneridae</taxon>
        <taxon>Pentapetalae</taxon>
        <taxon>asterids</taxon>
        <taxon>lamiids</taxon>
        <taxon>Solanales</taxon>
        <taxon>Convolvulaceae</taxon>
        <taxon>Cuscuteae</taxon>
        <taxon>Cuscuta</taxon>
        <taxon>Cuscuta subgen. Cuscuta</taxon>
    </lineage>
</organism>
<comment type="caution">
    <text evidence="2">The sequence shown here is derived from an EMBL/GenBank/DDBJ whole genome shotgun (WGS) entry which is preliminary data.</text>
</comment>
<accession>A0AAV0F7Y2</accession>
<dbReference type="Proteomes" id="UP001152523">
    <property type="component" value="Unassembled WGS sequence"/>
</dbReference>
<gene>
    <name evidence="2" type="ORF">CEPIT_LOCUS31502</name>
</gene>
<proteinExistence type="predicted"/>
<keyword evidence="3" id="KW-1185">Reference proteome</keyword>
<keyword evidence="1" id="KW-0175">Coiled coil</keyword>
<dbReference type="EMBL" id="CAMAPF010000966">
    <property type="protein sequence ID" value="CAH9131585.1"/>
    <property type="molecule type" value="Genomic_DNA"/>
</dbReference>
<evidence type="ECO:0000313" key="3">
    <source>
        <dbReference type="Proteomes" id="UP001152523"/>
    </source>
</evidence>
<reference evidence="2" key="1">
    <citation type="submission" date="2022-07" db="EMBL/GenBank/DDBJ databases">
        <authorList>
            <person name="Macas J."/>
            <person name="Novak P."/>
            <person name="Neumann P."/>
        </authorList>
    </citation>
    <scope>NUCLEOTIDE SEQUENCE</scope>
</reference>
<protein>
    <submittedName>
        <fullName evidence="2">Uncharacterized protein</fullName>
    </submittedName>
</protein>
<name>A0AAV0F7Y2_9ASTE</name>